<comment type="similarity">
    <text evidence="6">Belongs to the LptE lipoprotein family.</text>
</comment>
<evidence type="ECO:0000256" key="1">
    <source>
        <dbReference type="ARBA" id="ARBA00022729"/>
    </source>
</evidence>
<dbReference type="HAMAP" id="MF_01186">
    <property type="entry name" value="LPS_assembly_LptE"/>
    <property type="match status" value="1"/>
</dbReference>
<dbReference type="PANTHER" id="PTHR38098:SF1">
    <property type="entry name" value="LPS-ASSEMBLY LIPOPROTEIN LPTE"/>
    <property type="match status" value="1"/>
</dbReference>
<protein>
    <recommendedName>
        <fullName evidence="6">LPS-assembly lipoprotein LptE</fullName>
    </recommendedName>
</protein>
<dbReference type="RefSeq" id="WP_149426105.1">
    <property type="nucleotide sequence ID" value="NZ_CP022579.1"/>
</dbReference>
<keyword evidence="2 6" id="KW-0472">Membrane</keyword>
<organism evidence="8 9">
    <name type="scientific">Oryzomicrobium terrae</name>
    <dbReference type="NCBI Taxonomy" id="1735038"/>
    <lineage>
        <taxon>Bacteria</taxon>
        <taxon>Pseudomonadati</taxon>
        <taxon>Pseudomonadota</taxon>
        <taxon>Betaproteobacteria</taxon>
        <taxon>Rhodocyclales</taxon>
        <taxon>Rhodocyclaceae</taxon>
        <taxon>Oryzomicrobium</taxon>
    </lineage>
</organism>
<dbReference type="KEGG" id="otr:OTERR_26680"/>
<dbReference type="Proteomes" id="UP000323671">
    <property type="component" value="Chromosome"/>
</dbReference>
<dbReference type="PROSITE" id="PS51257">
    <property type="entry name" value="PROKAR_LIPOPROTEIN"/>
    <property type="match status" value="1"/>
</dbReference>
<dbReference type="GO" id="GO:0043165">
    <property type="term" value="P:Gram-negative-bacterium-type cell outer membrane assembly"/>
    <property type="evidence" value="ECO:0007669"/>
    <property type="project" value="UniProtKB-UniRule"/>
</dbReference>
<gene>
    <name evidence="8" type="primary">rlpB</name>
    <name evidence="6" type="synonym">lptE</name>
    <name evidence="8" type="ORF">OTERR_26680</name>
</gene>
<dbReference type="InterPro" id="IPR007485">
    <property type="entry name" value="LPS_assembly_LptE"/>
</dbReference>
<dbReference type="GO" id="GO:1990351">
    <property type="term" value="C:transporter complex"/>
    <property type="evidence" value="ECO:0007669"/>
    <property type="project" value="TreeGrafter"/>
</dbReference>
<evidence type="ECO:0000256" key="4">
    <source>
        <dbReference type="ARBA" id="ARBA00023237"/>
    </source>
</evidence>
<keyword evidence="4 6" id="KW-0998">Cell outer membrane</keyword>
<accession>A0A5C1EBS2</accession>
<feature type="chain" id="PRO_5023121639" description="LPS-assembly lipoprotein LptE" evidence="7">
    <location>
        <begin position="19"/>
        <end position="175"/>
    </location>
</feature>
<reference evidence="8 9" key="1">
    <citation type="submission" date="2017-07" db="EMBL/GenBank/DDBJ databases">
        <title>Complete genome sequence of Oryzomicrobium terrae TPP412.</title>
        <authorList>
            <person name="Chiu L.-W."/>
            <person name="Lo K.-J."/>
            <person name="Tsai Y.-M."/>
            <person name="Lin S.-S."/>
            <person name="Kuo C.-H."/>
            <person name="Liu C.-T."/>
        </authorList>
    </citation>
    <scope>NUCLEOTIDE SEQUENCE [LARGE SCALE GENOMIC DNA]</scope>
    <source>
        <strain evidence="8 9">TPP412</strain>
    </source>
</reference>
<comment type="subcellular location">
    <subcellularLocation>
        <location evidence="6">Cell outer membrane</location>
        <topology evidence="6">Lipid-anchor</topology>
    </subcellularLocation>
</comment>
<evidence type="ECO:0000313" key="8">
    <source>
        <dbReference type="EMBL" id="QEL66144.1"/>
    </source>
</evidence>
<evidence type="ECO:0000256" key="2">
    <source>
        <dbReference type="ARBA" id="ARBA00023136"/>
    </source>
</evidence>
<evidence type="ECO:0000313" key="9">
    <source>
        <dbReference type="Proteomes" id="UP000323671"/>
    </source>
</evidence>
<dbReference type="PANTHER" id="PTHR38098">
    <property type="entry name" value="LPS-ASSEMBLY LIPOPROTEIN LPTE"/>
    <property type="match status" value="1"/>
</dbReference>
<evidence type="ECO:0000256" key="3">
    <source>
        <dbReference type="ARBA" id="ARBA00023139"/>
    </source>
</evidence>
<dbReference type="GO" id="GO:0009279">
    <property type="term" value="C:cell outer membrane"/>
    <property type="evidence" value="ECO:0007669"/>
    <property type="project" value="UniProtKB-SubCell"/>
</dbReference>
<keyword evidence="1 6" id="KW-0732">Signal</keyword>
<proteinExistence type="inferred from homology"/>
<keyword evidence="3 6" id="KW-0564">Palmitate</keyword>
<dbReference type="GO" id="GO:0001530">
    <property type="term" value="F:lipopolysaccharide binding"/>
    <property type="evidence" value="ECO:0007669"/>
    <property type="project" value="TreeGrafter"/>
</dbReference>
<dbReference type="EMBL" id="CP022579">
    <property type="protein sequence ID" value="QEL66144.1"/>
    <property type="molecule type" value="Genomic_DNA"/>
</dbReference>
<dbReference type="GO" id="GO:0015920">
    <property type="term" value="P:lipopolysaccharide transport"/>
    <property type="evidence" value="ECO:0007669"/>
    <property type="project" value="TreeGrafter"/>
</dbReference>
<dbReference type="Pfam" id="PF04390">
    <property type="entry name" value="LptE"/>
    <property type="match status" value="1"/>
</dbReference>
<dbReference type="Gene3D" id="3.30.160.150">
    <property type="entry name" value="Lipoprotein like domain"/>
    <property type="match status" value="1"/>
</dbReference>
<name>A0A5C1EBS2_9RHOO</name>
<dbReference type="AlphaFoldDB" id="A0A5C1EBS2"/>
<keyword evidence="5 6" id="KW-0449">Lipoprotein</keyword>
<evidence type="ECO:0000256" key="6">
    <source>
        <dbReference type="HAMAP-Rule" id="MF_01186"/>
    </source>
</evidence>
<comment type="function">
    <text evidence="6">Together with LptD, is involved in the assembly of lipopolysaccharide (LPS) at the surface of the outer membrane. Required for the proper assembly of LptD. Binds LPS and may serve as the LPS recognition site at the outer membrane.</text>
</comment>
<comment type="subunit">
    <text evidence="6">Component of the lipopolysaccharide transport and assembly complex. Interacts with LptD.</text>
</comment>
<feature type="signal peptide" evidence="7">
    <location>
        <begin position="1"/>
        <end position="18"/>
    </location>
</feature>
<keyword evidence="9" id="KW-1185">Reference proteome</keyword>
<evidence type="ECO:0000256" key="7">
    <source>
        <dbReference type="SAM" id="SignalP"/>
    </source>
</evidence>
<sequence>MRTFRPWLLALAASLLLAACGFQLRGAQTLPFKSIYVAVADSSEFGARLKRAVRSSNSTTLAASPAEAEAVFSVTQDTMEKFVLAVNNSGQAREYELRYRFAYTLTDAQGRTLATPTTLTQQRVVTVNPAVAQEVLSKQQEEELLRQDMQRDLVQQVMRRLATTKPLPPAVDSSK</sequence>
<evidence type="ECO:0000256" key="5">
    <source>
        <dbReference type="ARBA" id="ARBA00023288"/>
    </source>
</evidence>